<reference evidence="2 3" key="2">
    <citation type="submission" date="2018-11" db="EMBL/GenBank/DDBJ databases">
        <authorList>
            <consortium name="Pathogen Informatics"/>
        </authorList>
    </citation>
    <scope>NUCLEOTIDE SEQUENCE [LARGE SCALE GENOMIC DNA]</scope>
</reference>
<keyword evidence="1" id="KW-0812">Transmembrane</keyword>
<evidence type="ECO:0000313" key="2">
    <source>
        <dbReference type="EMBL" id="VDK29194.1"/>
    </source>
</evidence>
<dbReference type="AlphaFoldDB" id="A0A183CX12"/>
<reference evidence="4" key="1">
    <citation type="submission" date="2016-06" db="UniProtKB">
        <authorList>
            <consortium name="WormBaseParasite"/>
        </authorList>
    </citation>
    <scope>IDENTIFICATION</scope>
</reference>
<feature type="transmembrane region" description="Helical" evidence="1">
    <location>
        <begin position="101"/>
        <end position="118"/>
    </location>
</feature>
<feature type="transmembrane region" description="Helical" evidence="1">
    <location>
        <begin position="52"/>
        <end position="71"/>
    </location>
</feature>
<feature type="transmembrane region" description="Helical" evidence="1">
    <location>
        <begin position="26"/>
        <end position="46"/>
    </location>
</feature>
<feature type="transmembrane region" description="Helical" evidence="1">
    <location>
        <begin position="125"/>
        <end position="146"/>
    </location>
</feature>
<evidence type="ECO:0000313" key="3">
    <source>
        <dbReference type="Proteomes" id="UP000271098"/>
    </source>
</evidence>
<keyword evidence="1" id="KW-1133">Transmembrane helix</keyword>
<evidence type="ECO:0000256" key="1">
    <source>
        <dbReference type="SAM" id="Phobius"/>
    </source>
</evidence>
<proteinExistence type="predicted"/>
<protein>
    <submittedName>
        <fullName evidence="4">Transmembrane protein</fullName>
    </submittedName>
</protein>
<organism evidence="4">
    <name type="scientific">Gongylonema pulchrum</name>
    <dbReference type="NCBI Taxonomy" id="637853"/>
    <lineage>
        <taxon>Eukaryota</taxon>
        <taxon>Metazoa</taxon>
        <taxon>Ecdysozoa</taxon>
        <taxon>Nematoda</taxon>
        <taxon>Chromadorea</taxon>
        <taxon>Rhabditida</taxon>
        <taxon>Spirurina</taxon>
        <taxon>Spiruromorpha</taxon>
        <taxon>Spiruroidea</taxon>
        <taxon>Gongylonematidae</taxon>
        <taxon>Gongylonema</taxon>
    </lineage>
</organism>
<dbReference type="WBParaSite" id="GPUH_0000100301-mRNA-1">
    <property type="protein sequence ID" value="GPUH_0000100301-mRNA-1"/>
    <property type="gene ID" value="GPUH_0000100301"/>
</dbReference>
<keyword evidence="3" id="KW-1185">Reference proteome</keyword>
<dbReference type="EMBL" id="UYRT01001092">
    <property type="protein sequence ID" value="VDK29194.1"/>
    <property type="molecule type" value="Genomic_DNA"/>
</dbReference>
<accession>A0A183CX12</accession>
<gene>
    <name evidence="2" type="ORF">GPUH_LOCUS1003</name>
</gene>
<dbReference type="Proteomes" id="UP000271098">
    <property type="component" value="Unassembled WGS sequence"/>
</dbReference>
<evidence type="ECO:0000313" key="4">
    <source>
        <dbReference type="WBParaSite" id="GPUH_0000100301-mRNA-1"/>
    </source>
</evidence>
<dbReference type="OrthoDB" id="5856708at2759"/>
<keyword evidence="1" id="KW-0472">Membrane</keyword>
<sequence>MGVTFGDHQLEQLYQQSLLVHTRAHLLHVQCIWAAYFLLMALVHLLHLDLMLIISAVSATLCLILQALLLVKRSLIRYLLYGTVQLLALSAVTLMPTAHSAILPVALIIFTIYALIPMKIVCSAVLCACLTVLQLAALVFFTPNSFTVTQVSFLF</sequence>
<name>A0A183CX12_9BILA</name>